<dbReference type="Proteomes" id="UP001320148">
    <property type="component" value="Chromosome"/>
</dbReference>
<keyword evidence="3 9" id="KW-0597">Phosphoprotein</keyword>
<evidence type="ECO:0000256" key="3">
    <source>
        <dbReference type="ARBA" id="ARBA00022553"/>
    </source>
</evidence>
<evidence type="ECO:0000256" key="4">
    <source>
        <dbReference type="ARBA" id="ARBA00022679"/>
    </source>
</evidence>
<dbReference type="Gene3D" id="3.30.565.10">
    <property type="entry name" value="Histidine kinase-like ATPase, C-terminal domain"/>
    <property type="match status" value="1"/>
</dbReference>
<dbReference type="SUPFAM" id="SSF55874">
    <property type="entry name" value="ATPase domain of HSP90 chaperone/DNA topoisomerase II/histidine kinase"/>
    <property type="match status" value="1"/>
</dbReference>
<keyword evidence="10" id="KW-0472">Membrane</keyword>
<feature type="signal peptide" evidence="11">
    <location>
        <begin position="1"/>
        <end position="22"/>
    </location>
</feature>
<evidence type="ECO:0000256" key="2">
    <source>
        <dbReference type="ARBA" id="ARBA00012438"/>
    </source>
</evidence>
<dbReference type="InterPro" id="IPR001610">
    <property type="entry name" value="PAC"/>
</dbReference>
<dbReference type="SUPFAM" id="SSF55785">
    <property type="entry name" value="PYP-like sensor domain (PAS domain)"/>
    <property type="match status" value="1"/>
</dbReference>
<dbReference type="InterPro" id="IPR000700">
    <property type="entry name" value="PAS-assoc_C"/>
</dbReference>
<sequence>MKYLVCVIIFFSAILPAPSLQAHTTEGKKTFRVGVMEKHPSSTGGNKDKSLGLYPDLFKRIADEENWAVEFVPGSWTEGLERLQRGDIDLMTGIAFSPERSLVMDFSKEPVFELWGQVFLKPGKNINTIVDLDGLPVAVMAQDINGQNFIKTAAQFRVSCEIIELPTQTDVFLAIQNGEVAAGVASQHFGMRNARDFDVVASPIQFSPFSVYFAAKKGFHGPCLDRIDAYLSRWKQAKDSYYYNRLSYWMGGKEYEKEIIPRWLLLTIGAIAAVLALLTYLNATLNRTVKKRTRELHNREKQYRDLVESANSIILRMDKHGRVLFINRFGLDLFGYSREELYGRNVIGTILTPKEAEANHFKAMDKETFELPEAYEFIENENICKDGRVVYIQWSNRAITDDEGHFHEILSIGTDITQRRQLEASLSQAQKMEAIGTLAGGIAHDFNNILTVIFGYTELASLDIDNNEKVREALEQVTQSGKRAKELVSQILTFSRKSESEKQPLQPSLIIKETVKLLRPSLPATITLESSLDSGSKIKADPTQIHQIIMNLCTNAYHAMETTGGTLRISLTDTFINTHDAGSPDAPLTPGDYILLEVSDTGSGIDPTTMQKIFDPYFSTKAKDKGTGLGLSVVHGIVKEHNGHISAHSTPGRNTTFKVLFPILKTYTKPVPEKTAAPLVNGGKESILIVDDEKEITVTLSQILSRQGYKVQAFTDAMEAMASFRSEPDAIDLVITDMTMPGMTGSQLAREMFSLRPELPVILCTGYSDLISIENARKIGIAEYLQKPVMIPTLLQKIRKHLDRRQAAPSDMTGAA</sequence>
<comment type="catalytic activity">
    <reaction evidence="1">
        <text>ATP + protein L-histidine = ADP + protein N-phospho-L-histidine.</text>
        <dbReference type="EC" id="2.7.13.3"/>
    </reaction>
</comment>
<dbReference type="InterPro" id="IPR003661">
    <property type="entry name" value="HisK_dim/P_dom"/>
</dbReference>
<dbReference type="PROSITE" id="PS50110">
    <property type="entry name" value="RESPONSE_REGULATORY"/>
    <property type="match status" value="1"/>
</dbReference>
<dbReference type="InterPro" id="IPR000014">
    <property type="entry name" value="PAS"/>
</dbReference>
<feature type="chain" id="PRO_5046848666" description="histidine kinase" evidence="11">
    <location>
        <begin position="23"/>
        <end position="816"/>
    </location>
</feature>
<gene>
    <name evidence="16" type="ORF">DSLASN_04300</name>
</gene>
<dbReference type="SUPFAM" id="SSF47384">
    <property type="entry name" value="Homodimeric domain of signal transducing histidine kinase"/>
    <property type="match status" value="1"/>
</dbReference>
<dbReference type="PRINTS" id="PR00344">
    <property type="entry name" value="BCTRLSENSOR"/>
</dbReference>
<dbReference type="Pfam" id="PF02518">
    <property type="entry name" value="HATPase_c"/>
    <property type="match status" value="1"/>
</dbReference>
<dbReference type="SUPFAM" id="SSF53850">
    <property type="entry name" value="Periplasmic binding protein-like II"/>
    <property type="match status" value="1"/>
</dbReference>
<evidence type="ECO:0000256" key="7">
    <source>
        <dbReference type="ARBA" id="ARBA00022840"/>
    </source>
</evidence>
<dbReference type="Pfam" id="PF00072">
    <property type="entry name" value="Response_reg"/>
    <property type="match status" value="1"/>
</dbReference>
<evidence type="ECO:0000259" key="15">
    <source>
        <dbReference type="PROSITE" id="PS50113"/>
    </source>
</evidence>
<dbReference type="CDD" id="cd00130">
    <property type="entry name" value="PAS"/>
    <property type="match status" value="1"/>
</dbReference>
<keyword evidence="17" id="KW-1185">Reference proteome</keyword>
<feature type="domain" description="PAC" evidence="15">
    <location>
        <begin position="376"/>
        <end position="428"/>
    </location>
</feature>
<keyword evidence="5" id="KW-0547">Nucleotide-binding</keyword>
<evidence type="ECO:0000256" key="1">
    <source>
        <dbReference type="ARBA" id="ARBA00000085"/>
    </source>
</evidence>
<dbReference type="InterPro" id="IPR001789">
    <property type="entry name" value="Sig_transdc_resp-reg_receiver"/>
</dbReference>
<keyword evidence="10" id="KW-1133">Transmembrane helix</keyword>
<dbReference type="Gene3D" id="1.10.287.130">
    <property type="match status" value="1"/>
</dbReference>
<feature type="transmembrane region" description="Helical" evidence="10">
    <location>
        <begin position="263"/>
        <end position="285"/>
    </location>
</feature>
<keyword evidence="8" id="KW-0902">Two-component regulatory system</keyword>
<dbReference type="InterPro" id="IPR003594">
    <property type="entry name" value="HATPase_dom"/>
</dbReference>
<dbReference type="PROSITE" id="PS50112">
    <property type="entry name" value="PAS"/>
    <property type="match status" value="1"/>
</dbReference>
<dbReference type="Gene3D" id="3.30.450.20">
    <property type="entry name" value="PAS domain"/>
    <property type="match status" value="1"/>
</dbReference>
<evidence type="ECO:0000313" key="16">
    <source>
        <dbReference type="EMBL" id="BCS94798.1"/>
    </source>
</evidence>
<keyword evidence="4" id="KW-0808">Transferase</keyword>
<dbReference type="InterPro" id="IPR004358">
    <property type="entry name" value="Sig_transdc_His_kin-like_C"/>
</dbReference>
<dbReference type="InterPro" id="IPR036097">
    <property type="entry name" value="HisK_dim/P_sf"/>
</dbReference>
<feature type="modified residue" description="4-aspartylphosphate" evidence="9">
    <location>
        <position position="737"/>
    </location>
</feature>
<dbReference type="SMART" id="SM00062">
    <property type="entry name" value="PBPb"/>
    <property type="match status" value="1"/>
</dbReference>
<feature type="domain" description="PAS" evidence="14">
    <location>
        <begin position="299"/>
        <end position="357"/>
    </location>
</feature>
<keyword evidence="10" id="KW-0812">Transmembrane</keyword>
<evidence type="ECO:0000256" key="11">
    <source>
        <dbReference type="SAM" id="SignalP"/>
    </source>
</evidence>
<dbReference type="SUPFAM" id="SSF52172">
    <property type="entry name" value="CheY-like"/>
    <property type="match status" value="1"/>
</dbReference>
<accession>A0ABM7PC73</accession>
<dbReference type="InterPro" id="IPR035965">
    <property type="entry name" value="PAS-like_dom_sf"/>
</dbReference>
<dbReference type="Pfam" id="PF00512">
    <property type="entry name" value="HisKA"/>
    <property type="match status" value="1"/>
</dbReference>
<dbReference type="NCBIfam" id="TIGR00229">
    <property type="entry name" value="sensory_box"/>
    <property type="match status" value="1"/>
</dbReference>
<dbReference type="SMART" id="SM00448">
    <property type="entry name" value="REC"/>
    <property type="match status" value="1"/>
</dbReference>
<reference evidence="16 17" key="1">
    <citation type="submission" date="2021-02" db="EMBL/GenBank/DDBJ databases">
        <title>Complete genome of Desulfoluna sp. strain ASN36.</title>
        <authorList>
            <person name="Takahashi A."/>
            <person name="Kojima H."/>
            <person name="Fukui M."/>
        </authorList>
    </citation>
    <scope>NUCLEOTIDE SEQUENCE [LARGE SCALE GENOMIC DNA]</scope>
    <source>
        <strain evidence="16 17">ASN36</strain>
    </source>
</reference>
<organism evidence="16 17">
    <name type="scientific">Desulfoluna limicola</name>
    <dbReference type="NCBI Taxonomy" id="2810562"/>
    <lineage>
        <taxon>Bacteria</taxon>
        <taxon>Pseudomonadati</taxon>
        <taxon>Thermodesulfobacteriota</taxon>
        <taxon>Desulfobacteria</taxon>
        <taxon>Desulfobacterales</taxon>
        <taxon>Desulfolunaceae</taxon>
        <taxon>Desulfoluna</taxon>
    </lineage>
</organism>
<dbReference type="Pfam" id="PF00497">
    <property type="entry name" value="SBP_bac_3"/>
    <property type="match status" value="1"/>
</dbReference>
<dbReference type="RefSeq" id="WP_236891104.1">
    <property type="nucleotide sequence ID" value="NZ_AP024488.1"/>
</dbReference>
<evidence type="ECO:0000313" key="17">
    <source>
        <dbReference type="Proteomes" id="UP001320148"/>
    </source>
</evidence>
<dbReference type="PROSITE" id="PS50109">
    <property type="entry name" value="HIS_KIN"/>
    <property type="match status" value="1"/>
</dbReference>
<keyword evidence="6" id="KW-0418">Kinase</keyword>
<dbReference type="EMBL" id="AP024488">
    <property type="protein sequence ID" value="BCS94798.1"/>
    <property type="molecule type" value="Genomic_DNA"/>
</dbReference>
<dbReference type="EC" id="2.7.13.3" evidence="2"/>
<dbReference type="SMART" id="SM00388">
    <property type="entry name" value="HisKA"/>
    <property type="match status" value="1"/>
</dbReference>
<evidence type="ECO:0000256" key="8">
    <source>
        <dbReference type="ARBA" id="ARBA00023012"/>
    </source>
</evidence>
<feature type="domain" description="Histidine kinase" evidence="12">
    <location>
        <begin position="441"/>
        <end position="665"/>
    </location>
</feature>
<dbReference type="Gene3D" id="3.40.50.2300">
    <property type="match status" value="1"/>
</dbReference>
<evidence type="ECO:0000256" key="9">
    <source>
        <dbReference type="PROSITE-ProRule" id="PRU00169"/>
    </source>
</evidence>
<protein>
    <recommendedName>
        <fullName evidence="2">histidine kinase</fullName>
        <ecNumber evidence="2">2.7.13.3</ecNumber>
    </recommendedName>
</protein>
<evidence type="ECO:0000256" key="6">
    <source>
        <dbReference type="ARBA" id="ARBA00022777"/>
    </source>
</evidence>
<dbReference type="InterPro" id="IPR011006">
    <property type="entry name" value="CheY-like_superfamily"/>
</dbReference>
<dbReference type="InterPro" id="IPR001638">
    <property type="entry name" value="Solute-binding_3/MltF_N"/>
</dbReference>
<evidence type="ECO:0000256" key="5">
    <source>
        <dbReference type="ARBA" id="ARBA00022741"/>
    </source>
</evidence>
<dbReference type="PROSITE" id="PS50113">
    <property type="entry name" value="PAC"/>
    <property type="match status" value="1"/>
</dbReference>
<dbReference type="SMART" id="SM00086">
    <property type="entry name" value="PAC"/>
    <property type="match status" value="1"/>
</dbReference>
<dbReference type="PANTHER" id="PTHR43065">
    <property type="entry name" value="SENSOR HISTIDINE KINASE"/>
    <property type="match status" value="1"/>
</dbReference>
<dbReference type="CDD" id="cd00082">
    <property type="entry name" value="HisKA"/>
    <property type="match status" value="1"/>
</dbReference>
<evidence type="ECO:0000259" key="12">
    <source>
        <dbReference type="PROSITE" id="PS50109"/>
    </source>
</evidence>
<keyword evidence="11" id="KW-0732">Signal</keyword>
<keyword evidence="7" id="KW-0067">ATP-binding</keyword>
<dbReference type="SMART" id="SM00091">
    <property type="entry name" value="PAS"/>
    <property type="match status" value="1"/>
</dbReference>
<dbReference type="SMART" id="SM00387">
    <property type="entry name" value="HATPase_c"/>
    <property type="match status" value="1"/>
</dbReference>
<evidence type="ECO:0000259" key="14">
    <source>
        <dbReference type="PROSITE" id="PS50112"/>
    </source>
</evidence>
<evidence type="ECO:0000259" key="13">
    <source>
        <dbReference type="PROSITE" id="PS50110"/>
    </source>
</evidence>
<evidence type="ECO:0000256" key="10">
    <source>
        <dbReference type="SAM" id="Phobius"/>
    </source>
</evidence>
<dbReference type="InterPro" id="IPR005467">
    <property type="entry name" value="His_kinase_dom"/>
</dbReference>
<proteinExistence type="predicted"/>
<dbReference type="InterPro" id="IPR036890">
    <property type="entry name" value="HATPase_C_sf"/>
</dbReference>
<dbReference type="CDD" id="cd00156">
    <property type="entry name" value="REC"/>
    <property type="match status" value="1"/>
</dbReference>
<dbReference type="Gene3D" id="3.40.190.10">
    <property type="entry name" value="Periplasmic binding protein-like II"/>
    <property type="match status" value="2"/>
</dbReference>
<dbReference type="PANTHER" id="PTHR43065:SF46">
    <property type="entry name" value="C4-DICARBOXYLATE TRANSPORT SENSOR PROTEIN DCTB"/>
    <property type="match status" value="1"/>
</dbReference>
<feature type="domain" description="Response regulatory" evidence="13">
    <location>
        <begin position="686"/>
        <end position="802"/>
    </location>
</feature>
<name>A0ABM7PC73_9BACT</name>